<feature type="domain" description="STAS" evidence="1">
    <location>
        <begin position="63"/>
        <end position="153"/>
    </location>
</feature>
<accession>A0ABQ2MXF0</accession>
<dbReference type="EMBL" id="BMNG01000027">
    <property type="protein sequence ID" value="GGO59297.1"/>
    <property type="molecule type" value="Genomic_DNA"/>
</dbReference>
<dbReference type="CDD" id="cd07043">
    <property type="entry name" value="STAS_anti-anti-sigma_factors"/>
    <property type="match status" value="1"/>
</dbReference>
<keyword evidence="3" id="KW-1185">Reference proteome</keyword>
<evidence type="ECO:0000313" key="2">
    <source>
        <dbReference type="EMBL" id="GGO59297.1"/>
    </source>
</evidence>
<sequence length="153" mass="16518">MWLLAAGAALGAGAYVEPSWGRLLCLIAAATALRIALRTVWHSARSARLEGRPAEHSQGRQAVVRLRGEITAVTVDRTGRRLSAVLAAHPPVLEIDLARVTLLTRDGTQVFFDAVRTAHATGIPIVISNARPQPRATLHTLGLDRVLHYSHDT</sequence>
<dbReference type="SUPFAM" id="SSF52091">
    <property type="entry name" value="SpoIIaa-like"/>
    <property type="match status" value="1"/>
</dbReference>
<dbReference type="PROSITE" id="PS50801">
    <property type="entry name" value="STAS"/>
    <property type="match status" value="1"/>
</dbReference>
<evidence type="ECO:0000259" key="1">
    <source>
        <dbReference type="PROSITE" id="PS50801"/>
    </source>
</evidence>
<evidence type="ECO:0000313" key="3">
    <source>
        <dbReference type="Proteomes" id="UP000656881"/>
    </source>
</evidence>
<dbReference type="Pfam" id="PF13466">
    <property type="entry name" value="STAS_2"/>
    <property type="match status" value="1"/>
</dbReference>
<dbReference type="InterPro" id="IPR002645">
    <property type="entry name" value="STAS_dom"/>
</dbReference>
<gene>
    <name evidence="2" type="ORF">GCM10012286_80580</name>
</gene>
<dbReference type="Gene3D" id="3.30.750.24">
    <property type="entry name" value="STAS domain"/>
    <property type="match status" value="1"/>
</dbReference>
<comment type="caution">
    <text evidence="2">The sequence shown here is derived from an EMBL/GenBank/DDBJ whole genome shotgun (WGS) entry which is preliminary data.</text>
</comment>
<name>A0ABQ2MXF0_9ACTN</name>
<protein>
    <recommendedName>
        <fullName evidence="1">STAS domain-containing protein</fullName>
    </recommendedName>
</protein>
<dbReference type="Proteomes" id="UP000656881">
    <property type="component" value="Unassembled WGS sequence"/>
</dbReference>
<reference evidence="3" key="1">
    <citation type="journal article" date="2019" name="Int. J. Syst. Evol. Microbiol.">
        <title>The Global Catalogue of Microorganisms (GCM) 10K type strain sequencing project: providing services to taxonomists for standard genome sequencing and annotation.</title>
        <authorList>
            <consortium name="The Broad Institute Genomics Platform"/>
            <consortium name="The Broad Institute Genome Sequencing Center for Infectious Disease"/>
            <person name="Wu L."/>
            <person name="Ma J."/>
        </authorList>
    </citation>
    <scope>NUCLEOTIDE SEQUENCE [LARGE SCALE GENOMIC DNA]</scope>
    <source>
        <strain evidence="3">CGMCC 4.7349</strain>
    </source>
</reference>
<organism evidence="2 3">
    <name type="scientific">Streptomyces lasiicapitis</name>
    <dbReference type="NCBI Taxonomy" id="1923961"/>
    <lineage>
        <taxon>Bacteria</taxon>
        <taxon>Bacillati</taxon>
        <taxon>Actinomycetota</taxon>
        <taxon>Actinomycetes</taxon>
        <taxon>Kitasatosporales</taxon>
        <taxon>Streptomycetaceae</taxon>
        <taxon>Streptomyces</taxon>
    </lineage>
</organism>
<dbReference type="InterPro" id="IPR058548">
    <property type="entry name" value="MlaB-like_STAS"/>
</dbReference>
<dbReference type="InterPro" id="IPR036513">
    <property type="entry name" value="STAS_dom_sf"/>
</dbReference>
<proteinExistence type="predicted"/>